<organism evidence="1 2">
    <name type="scientific">Kangiella profundi</name>
    <dbReference type="NCBI Taxonomy" id="1561924"/>
    <lineage>
        <taxon>Bacteria</taxon>
        <taxon>Pseudomonadati</taxon>
        <taxon>Pseudomonadota</taxon>
        <taxon>Gammaproteobacteria</taxon>
        <taxon>Kangiellales</taxon>
        <taxon>Kangiellaceae</taxon>
        <taxon>Kangiella</taxon>
    </lineage>
</organism>
<keyword evidence="2" id="KW-1185">Reference proteome</keyword>
<dbReference type="EMBL" id="CP025120">
    <property type="protein sequence ID" value="AUD78277.1"/>
    <property type="molecule type" value="Genomic_DNA"/>
</dbReference>
<sequence>MKLIKSAVAILLTLPMMALAGEVKVSWGDFDDFIDVRPASETKSAFYKRVKTSLEKSFTELGEKLPDGAVFEFRVTDLDLAGDVRYGGIREYRLVERIYFPKMKFDYQLIDGEGKILKEGSESLKDMNFLDRIRTPAQYRNDGFYYEKYMFEQWFDENIVSQFK</sequence>
<dbReference type="RefSeq" id="WP_106646152.1">
    <property type="nucleotide sequence ID" value="NZ_BMGO01000002.1"/>
</dbReference>
<protein>
    <submittedName>
        <fullName evidence="1">DUF3016 domain-containing protein</fullName>
    </submittedName>
</protein>
<accession>A0A2K9AA24</accession>
<dbReference type="Proteomes" id="UP000232693">
    <property type="component" value="Chromosome"/>
</dbReference>
<dbReference type="InterPro" id="IPR021557">
    <property type="entry name" value="DUF3016"/>
</dbReference>
<dbReference type="KEGG" id="kpd:CW740_03080"/>
<evidence type="ECO:0000313" key="2">
    <source>
        <dbReference type="Proteomes" id="UP000232693"/>
    </source>
</evidence>
<proteinExistence type="predicted"/>
<gene>
    <name evidence="1" type="ORF">CW740_03080</name>
</gene>
<dbReference type="OrthoDB" id="195620at2"/>
<dbReference type="Pfam" id="PF11454">
    <property type="entry name" value="DUF3016"/>
    <property type="match status" value="1"/>
</dbReference>
<evidence type="ECO:0000313" key="1">
    <source>
        <dbReference type="EMBL" id="AUD78277.1"/>
    </source>
</evidence>
<dbReference type="AlphaFoldDB" id="A0A2K9AA24"/>
<name>A0A2K9AA24_9GAMM</name>
<reference evidence="1 2" key="1">
    <citation type="submission" date="2017-12" db="EMBL/GenBank/DDBJ databases">
        <title>Kangiella profundi FT102 completed genome.</title>
        <authorList>
            <person name="Xu J."/>
            <person name="Wang J."/>
            <person name="Lu Y."/>
        </authorList>
    </citation>
    <scope>NUCLEOTIDE SEQUENCE [LARGE SCALE GENOMIC DNA]</scope>
    <source>
        <strain evidence="1 2">FT102</strain>
    </source>
</reference>